<dbReference type="PANTHER" id="PTHR12271">
    <property type="entry name" value="POLY A POLYMERASE CID PAP -RELATED"/>
    <property type="match status" value="1"/>
</dbReference>
<dbReference type="SUPFAM" id="SSF81301">
    <property type="entry name" value="Nucleotidyltransferase"/>
    <property type="match status" value="1"/>
</dbReference>
<dbReference type="InterPro" id="IPR043519">
    <property type="entry name" value="NT_sf"/>
</dbReference>
<organism evidence="3 4">
    <name type="scientific">Pycnococcus provasolii</name>
    <dbReference type="NCBI Taxonomy" id="41880"/>
    <lineage>
        <taxon>Eukaryota</taxon>
        <taxon>Viridiplantae</taxon>
        <taxon>Chlorophyta</taxon>
        <taxon>Pseudoscourfieldiophyceae</taxon>
        <taxon>Pseudoscourfieldiales</taxon>
        <taxon>Pycnococcaceae</taxon>
        <taxon>Pycnococcus</taxon>
    </lineage>
</organism>
<sequence>MREKGMAGGSRYGCPTCRMIFPSWSALTEHRLHMRHSCTFCCGARGTCLFVAATRAQMETHQAASHHAGVVGAETTTAECVRVALTALAPAPEDDCHAQSDVVSRPVMRAQVARDAETQWRASDANVASLWWSTSDAAKQRLAQAFAATLKKYKTTHNVKQAREEAIQTTRDILAPLPIETYGSCVIGTDLVTSDVDLHFQNDDADTDANANANANGDSTTSVDRFLSRTKQEEESTKGGIDAATRRRAKHVALLIDAASALENDERFRDIETVVHSRVRVPLLRANFLSRGGETVQVSLTAGTANVLKSKAMAEVVKRLPMLRRFVQLTKLWAAARGMNDPAGAGSLNSWCWLILAYHHAASVSHMPTIVPPLDELLPCDNLPDAEHEKKWLQFVSDECEIILGPVVESDDDDDDDDEQEADNLKLVDLFTTFVARMSISREFWQSGVIVSALRGCALVRPFNPTEGTFARWPGAALAVEDPFEPDENAARTVRDTSTADMMCAEFARAASLLHHGSDSEVLGGLGRETRSSGADATTPAKLRSLEQRRMLFAFSADESDEDRVIGELFRSRQNFVQGHDWA</sequence>
<feature type="region of interest" description="Disordered" evidence="1">
    <location>
        <begin position="205"/>
        <end position="243"/>
    </location>
</feature>
<reference evidence="3" key="1">
    <citation type="submission" date="2020-10" db="EMBL/GenBank/DDBJ databases">
        <title>Unveiling of a novel bifunctional photoreceptor, Dualchrome1, isolated from a cosmopolitan green alga.</title>
        <authorList>
            <person name="Suzuki S."/>
            <person name="Kawachi M."/>
        </authorList>
    </citation>
    <scope>NUCLEOTIDE SEQUENCE</scope>
    <source>
        <strain evidence="3">NIES 2893</strain>
    </source>
</reference>
<name>A0A830HW94_9CHLO</name>
<evidence type="ECO:0000313" key="4">
    <source>
        <dbReference type="Proteomes" id="UP000660262"/>
    </source>
</evidence>
<dbReference type="Proteomes" id="UP000660262">
    <property type="component" value="Unassembled WGS sequence"/>
</dbReference>
<dbReference type="PROSITE" id="PS00028">
    <property type="entry name" value="ZINC_FINGER_C2H2_1"/>
    <property type="match status" value="1"/>
</dbReference>
<feature type="domain" description="C2H2-type" evidence="2">
    <location>
        <begin position="14"/>
        <end position="36"/>
    </location>
</feature>
<accession>A0A830HW94</accession>
<dbReference type="Gene3D" id="1.10.1410.10">
    <property type="match status" value="1"/>
</dbReference>
<evidence type="ECO:0000313" key="3">
    <source>
        <dbReference type="EMBL" id="GHP09731.1"/>
    </source>
</evidence>
<dbReference type="SUPFAM" id="SSF81631">
    <property type="entry name" value="PAP/OAS1 substrate-binding domain"/>
    <property type="match status" value="1"/>
</dbReference>
<evidence type="ECO:0000256" key="1">
    <source>
        <dbReference type="SAM" id="MobiDB-lite"/>
    </source>
</evidence>
<dbReference type="EMBL" id="BNJQ01000026">
    <property type="protein sequence ID" value="GHP09731.1"/>
    <property type="molecule type" value="Genomic_DNA"/>
</dbReference>
<dbReference type="AlphaFoldDB" id="A0A830HW94"/>
<dbReference type="GO" id="GO:0031123">
    <property type="term" value="P:RNA 3'-end processing"/>
    <property type="evidence" value="ECO:0007669"/>
    <property type="project" value="TreeGrafter"/>
</dbReference>
<gene>
    <name evidence="3" type="ORF">PPROV_000846600</name>
</gene>
<dbReference type="PANTHER" id="PTHR12271:SF123">
    <property type="entry name" value="PROTEIN HESO1"/>
    <property type="match status" value="1"/>
</dbReference>
<proteinExistence type="predicted"/>
<dbReference type="GO" id="GO:0016779">
    <property type="term" value="F:nucleotidyltransferase activity"/>
    <property type="evidence" value="ECO:0007669"/>
    <property type="project" value="TreeGrafter"/>
</dbReference>
<evidence type="ECO:0000259" key="2">
    <source>
        <dbReference type="PROSITE" id="PS00028"/>
    </source>
</evidence>
<comment type="caution">
    <text evidence="3">The sequence shown here is derived from an EMBL/GenBank/DDBJ whole genome shotgun (WGS) entry which is preliminary data.</text>
</comment>
<feature type="compositionally biased region" description="Basic and acidic residues" evidence="1">
    <location>
        <begin position="226"/>
        <end position="237"/>
    </location>
</feature>
<keyword evidence="4" id="KW-1185">Reference proteome</keyword>
<dbReference type="InterPro" id="IPR013087">
    <property type="entry name" value="Znf_C2H2_type"/>
</dbReference>
<feature type="compositionally biased region" description="Low complexity" evidence="1">
    <location>
        <begin position="208"/>
        <end position="218"/>
    </location>
</feature>
<protein>
    <recommendedName>
        <fullName evidence="2">C2H2-type domain-containing protein</fullName>
    </recommendedName>
</protein>